<evidence type="ECO:0000313" key="13">
    <source>
        <dbReference type="EMBL" id="BAO43203.1"/>
    </source>
</evidence>
<evidence type="ECO:0000256" key="7">
    <source>
        <dbReference type="ARBA" id="ARBA00049529"/>
    </source>
</evidence>
<gene>
    <name evidence="13" type="ORF">TBH_C0257</name>
</gene>
<dbReference type="InterPro" id="IPR050571">
    <property type="entry name" value="Class-IV_PLP-Dep_Aminotrnsfr"/>
</dbReference>
<dbReference type="GO" id="GO:0046656">
    <property type="term" value="P:folic acid biosynthetic process"/>
    <property type="evidence" value="ECO:0007669"/>
    <property type="project" value="UniProtKB-KW"/>
</dbReference>
<dbReference type="GO" id="GO:0008483">
    <property type="term" value="F:transaminase activity"/>
    <property type="evidence" value="ECO:0007669"/>
    <property type="project" value="UniProtKB-KW"/>
</dbReference>
<dbReference type="Pfam" id="PF01063">
    <property type="entry name" value="Aminotran_4"/>
    <property type="match status" value="1"/>
</dbReference>
<evidence type="ECO:0000256" key="6">
    <source>
        <dbReference type="ARBA" id="ARBA00035676"/>
    </source>
</evidence>
<dbReference type="EMBL" id="AP012273">
    <property type="protein sequence ID" value="BAO43203.1"/>
    <property type="molecule type" value="Genomic_DNA"/>
</dbReference>
<dbReference type="SUPFAM" id="SSF56752">
    <property type="entry name" value="D-aminoacid aminotransferase-like PLP-dependent enzymes"/>
    <property type="match status" value="1"/>
</dbReference>
<dbReference type="AlphaFoldDB" id="A0A7U6GGH4"/>
<evidence type="ECO:0000313" key="14">
    <source>
        <dbReference type="Proteomes" id="UP000031631"/>
    </source>
</evidence>
<dbReference type="Gene3D" id="3.20.10.10">
    <property type="entry name" value="D-amino Acid Aminotransferase, subunit A, domain 2"/>
    <property type="match status" value="1"/>
</dbReference>
<comment type="cofactor">
    <cofactor evidence="1 12">
        <name>pyridoxal 5'-phosphate</name>
        <dbReference type="ChEBI" id="CHEBI:597326"/>
    </cofactor>
</comment>
<dbReference type="EC" id="4.1.3.38" evidence="6"/>
<sequence length="297" mass="33276">MNPMTPLLYLNGEFIPEDQARVSVMDRGFLFGDGVYEVIPAYAGLPFRLREHLDRLNNSLAAIRMTPPLDHEQWSQILHRLLQQRGSEDQQIYLQITRGAYGKRLHAIPEQVQPTLMAMASPINRRDPELVARGMSVITLEDIRWQRCDIKAITLLANILAQSQAREEGADEAILVRDGLANEGTASNLFMVKEGLVITPPKSTHLLPGITRDLVLELAMEDGIPYAEASISADELESADEIWITSSTKEVMPVTRLNGKPVANGLPGPMWERMDALYAACKERLRLRTQASDNCYE</sequence>
<evidence type="ECO:0000256" key="10">
    <source>
        <dbReference type="ARBA" id="ARBA00080135"/>
    </source>
</evidence>
<evidence type="ECO:0000256" key="12">
    <source>
        <dbReference type="RuleBase" id="RU004516"/>
    </source>
</evidence>
<dbReference type="Gene3D" id="3.30.470.10">
    <property type="match status" value="1"/>
</dbReference>
<dbReference type="GO" id="GO:0008696">
    <property type="term" value="F:4-amino-4-deoxychorismate lyase activity"/>
    <property type="evidence" value="ECO:0007669"/>
    <property type="project" value="UniProtKB-EC"/>
</dbReference>
<reference evidence="13 14" key="1">
    <citation type="journal article" date="2014" name="PLoS ONE">
        <title>Physiological and genomic features of a novel sulfur-oxidizing gammaproteobacterium belonging to a previously uncultivated symbiotic lineage isolated from a hydrothermal vent.</title>
        <authorList>
            <person name="Nunoura T."/>
            <person name="Takaki Y."/>
            <person name="Kazama H."/>
            <person name="Kakuta J."/>
            <person name="Shimamura S."/>
            <person name="Makita H."/>
            <person name="Hirai M."/>
            <person name="Miyazaki M."/>
            <person name="Takai K."/>
        </authorList>
    </citation>
    <scope>NUCLEOTIDE SEQUENCE [LARGE SCALE GENOMIC DNA]</scope>
    <source>
        <strain evidence="13 14">Hiromi1</strain>
    </source>
</reference>
<comment type="similarity">
    <text evidence="2 11">Belongs to the class-IV pyridoxal-phosphate-dependent aminotransferase family.</text>
</comment>
<keyword evidence="14" id="KW-1185">Reference proteome</keyword>
<proteinExistence type="inferred from homology"/>
<dbReference type="CDD" id="cd01558">
    <property type="entry name" value="D-AAT_like"/>
    <property type="match status" value="1"/>
</dbReference>
<comment type="function">
    <text evidence="8">Involved in the biosynthesis of p-aminobenzoate (PABA), a precursor of tetrahydrofolate. Converts 4-amino-4-deoxychorismate into 4-aminobenzoate (PABA) and pyruvate.</text>
</comment>
<keyword evidence="3 12" id="KW-0663">Pyridoxal phosphate</keyword>
<evidence type="ECO:0000256" key="4">
    <source>
        <dbReference type="ARBA" id="ARBA00022909"/>
    </source>
</evidence>
<keyword evidence="4" id="KW-0289">Folate biosynthesis</keyword>
<dbReference type="PROSITE" id="PS00770">
    <property type="entry name" value="AA_TRANSFER_CLASS_4"/>
    <property type="match status" value="1"/>
</dbReference>
<dbReference type="InterPro" id="IPR018300">
    <property type="entry name" value="Aminotrans_IV_CS"/>
</dbReference>
<evidence type="ECO:0000256" key="8">
    <source>
        <dbReference type="ARBA" id="ARBA00054027"/>
    </source>
</evidence>
<keyword evidence="13" id="KW-0032">Aminotransferase</keyword>
<keyword evidence="13" id="KW-0808">Transferase</keyword>
<dbReference type="Proteomes" id="UP000031631">
    <property type="component" value="Chromosome"/>
</dbReference>
<comment type="pathway">
    <text evidence="5">Cofactor biosynthesis; tetrahydrofolate biosynthesis; 4-aminobenzoate from chorismate: step 2/2.</text>
</comment>
<comment type="catalytic activity">
    <reaction evidence="7">
        <text>4-amino-4-deoxychorismate = 4-aminobenzoate + pyruvate + H(+)</text>
        <dbReference type="Rhea" id="RHEA:16201"/>
        <dbReference type="ChEBI" id="CHEBI:15361"/>
        <dbReference type="ChEBI" id="CHEBI:15378"/>
        <dbReference type="ChEBI" id="CHEBI:17836"/>
        <dbReference type="ChEBI" id="CHEBI:58406"/>
        <dbReference type="EC" id="4.1.3.38"/>
    </reaction>
</comment>
<dbReference type="KEGG" id="tbn:TBH_C0257"/>
<evidence type="ECO:0000256" key="5">
    <source>
        <dbReference type="ARBA" id="ARBA00035633"/>
    </source>
</evidence>
<protein>
    <recommendedName>
        <fullName evidence="9">Aminodeoxychorismate lyase</fullName>
        <ecNumber evidence="6">4.1.3.38</ecNumber>
    </recommendedName>
    <alternativeName>
        <fullName evidence="10">4-amino-4-deoxychorismate lyase</fullName>
    </alternativeName>
</protein>
<evidence type="ECO:0000256" key="11">
    <source>
        <dbReference type="RuleBase" id="RU004106"/>
    </source>
</evidence>
<dbReference type="InterPro" id="IPR043131">
    <property type="entry name" value="BCAT-like_N"/>
</dbReference>
<evidence type="ECO:0000256" key="3">
    <source>
        <dbReference type="ARBA" id="ARBA00022898"/>
    </source>
</evidence>
<evidence type="ECO:0000256" key="9">
    <source>
        <dbReference type="ARBA" id="ARBA00069174"/>
    </source>
</evidence>
<dbReference type="InterPro" id="IPR001544">
    <property type="entry name" value="Aminotrans_IV"/>
</dbReference>
<dbReference type="FunFam" id="3.20.10.10:FF:000002">
    <property type="entry name" value="D-alanine aminotransferase"/>
    <property type="match status" value="1"/>
</dbReference>
<accession>A0A7U6GGH4</accession>
<evidence type="ECO:0000256" key="2">
    <source>
        <dbReference type="ARBA" id="ARBA00009320"/>
    </source>
</evidence>
<dbReference type="PANTHER" id="PTHR42743:SF10">
    <property type="entry name" value="D-ALANINE AMINOTRANSFERASE"/>
    <property type="match status" value="1"/>
</dbReference>
<dbReference type="InterPro" id="IPR043132">
    <property type="entry name" value="BCAT-like_C"/>
</dbReference>
<dbReference type="PANTHER" id="PTHR42743">
    <property type="entry name" value="AMINO-ACID AMINOTRANSFERASE"/>
    <property type="match status" value="1"/>
</dbReference>
<dbReference type="GO" id="GO:0005829">
    <property type="term" value="C:cytosol"/>
    <property type="evidence" value="ECO:0007669"/>
    <property type="project" value="TreeGrafter"/>
</dbReference>
<organism evidence="13 14">
    <name type="scientific">Thiolapillus brandeum</name>
    <dbReference type="NCBI Taxonomy" id="1076588"/>
    <lineage>
        <taxon>Bacteria</taxon>
        <taxon>Pseudomonadati</taxon>
        <taxon>Pseudomonadota</taxon>
        <taxon>Gammaproteobacteria</taxon>
        <taxon>Chromatiales</taxon>
        <taxon>Sedimenticolaceae</taxon>
        <taxon>Thiolapillus</taxon>
    </lineage>
</organism>
<dbReference type="InterPro" id="IPR036038">
    <property type="entry name" value="Aminotransferase-like"/>
</dbReference>
<dbReference type="GO" id="GO:0008652">
    <property type="term" value="P:amino acid biosynthetic process"/>
    <property type="evidence" value="ECO:0007669"/>
    <property type="project" value="UniProtKB-ARBA"/>
</dbReference>
<name>A0A7U6GGH4_9GAMM</name>
<evidence type="ECO:0000256" key="1">
    <source>
        <dbReference type="ARBA" id="ARBA00001933"/>
    </source>
</evidence>